<accession>A0A0N4Y2N7</accession>
<dbReference type="AlphaFoldDB" id="A0A0N4Y2N7"/>
<sequence>MLYTDSSELRLQSTFTAKIFNFLKCFRRQLNVRPQSSRLVARIANIDDLIYQRTAKVFHPVRPVFPGLYGFRDDTTKQSNQKKNQPMTIAAFGSVSSAALFTHMGQSDAI</sequence>
<dbReference type="Proteomes" id="UP000271162">
    <property type="component" value="Unassembled WGS sequence"/>
</dbReference>
<evidence type="ECO:0000313" key="3">
    <source>
        <dbReference type="WBParaSite" id="NBR_0000999601-mRNA-1"/>
    </source>
</evidence>
<name>A0A0N4Y2N7_NIPBR</name>
<dbReference type="EMBL" id="UYSL01020235">
    <property type="protein sequence ID" value="VDL73586.1"/>
    <property type="molecule type" value="Genomic_DNA"/>
</dbReference>
<gene>
    <name evidence="1" type="ORF">NBR_LOCUS9997</name>
</gene>
<organism evidence="3">
    <name type="scientific">Nippostrongylus brasiliensis</name>
    <name type="common">Rat hookworm</name>
    <dbReference type="NCBI Taxonomy" id="27835"/>
    <lineage>
        <taxon>Eukaryota</taxon>
        <taxon>Metazoa</taxon>
        <taxon>Ecdysozoa</taxon>
        <taxon>Nematoda</taxon>
        <taxon>Chromadorea</taxon>
        <taxon>Rhabditida</taxon>
        <taxon>Rhabditina</taxon>
        <taxon>Rhabditomorpha</taxon>
        <taxon>Strongyloidea</taxon>
        <taxon>Heligmosomidae</taxon>
        <taxon>Nippostrongylus</taxon>
    </lineage>
</organism>
<proteinExistence type="predicted"/>
<protein>
    <submittedName>
        <fullName evidence="1 3">Uncharacterized protein</fullName>
    </submittedName>
</protein>
<reference evidence="1 2" key="2">
    <citation type="submission" date="2018-11" db="EMBL/GenBank/DDBJ databases">
        <authorList>
            <consortium name="Pathogen Informatics"/>
        </authorList>
    </citation>
    <scope>NUCLEOTIDE SEQUENCE [LARGE SCALE GENOMIC DNA]</scope>
</reference>
<dbReference type="WBParaSite" id="NBR_0000999601-mRNA-1">
    <property type="protein sequence ID" value="NBR_0000999601-mRNA-1"/>
    <property type="gene ID" value="NBR_0000999601"/>
</dbReference>
<keyword evidence="2" id="KW-1185">Reference proteome</keyword>
<reference evidence="3" key="1">
    <citation type="submission" date="2017-02" db="UniProtKB">
        <authorList>
            <consortium name="WormBaseParasite"/>
        </authorList>
    </citation>
    <scope>IDENTIFICATION</scope>
</reference>
<evidence type="ECO:0000313" key="2">
    <source>
        <dbReference type="Proteomes" id="UP000271162"/>
    </source>
</evidence>
<evidence type="ECO:0000313" key="1">
    <source>
        <dbReference type="EMBL" id="VDL73586.1"/>
    </source>
</evidence>